<dbReference type="GO" id="GO:0005737">
    <property type="term" value="C:cytoplasm"/>
    <property type="evidence" value="ECO:0007669"/>
    <property type="project" value="UniProtKB-UniRule"/>
</dbReference>
<proteinExistence type="inferred from homology"/>
<dbReference type="PIRSF" id="PIRSF038800">
    <property type="entry name" value="KYNU"/>
    <property type="match status" value="1"/>
</dbReference>
<feature type="binding site" evidence="4">
    <location>
        <position position="100"/>
    </location>
    <ligand>
        <name>pyridoxal 5'-phosphate</name>
        <dbReference type="ChEBI" id="CHEBI:597326"/>
    </ligand>
</feature>
<dbReference type="PANTHER" id="PTHR14084">
    <property type="entry name" value="KYNURENINASE"/>
    <property type="match status" value="1"/>
</dbReference>
<evidence type="ECO:0000256" key="6">
    <source>
        <dbReference type="PIRNR" id="PIRNR038800"/>
    </source>
</evidence>
<accession>A0A7W2AHE6</accession>
<dbReference type="UniPathway" id="UPA00334">
    <property type="reaction ID" value="UER00455"/>
</dbReference>
<name>A0A7W2AHE6_9BACL</name>
<dbReference type="RefSeq" id="WP_033101086.1">
    <property type="nucleotide sequence ID" value="NZ_JACEIP010000002.1"/>
</dbReference>
<dbReference type="SUPFAM" id="SSF53383">
    <property type="entry name" value="PLP-dependent transferases"/>
    <property type="match status" value="1"/>
</dbReference>
<feature type="binding site" evidence="4">
    <location>
        <begin position="128"/>
        <end position="131"/>
    </location>
    <ligand>
        <name>pyridoxal 5'-phosphate</name>
        <dbReference type="ChEBI" id="CHEBI:597326"/>
    </ligand>
</feature>
<comment type="catalytic activity">
    <reaction evidence="6">
        <text>3-hydroxy-L-kynurenine + H2O = 3-hydroxyanthranilate + L-alanine + H(+)</text>
        <dbReference type="Rhea" id="RHEA:25143"/>
        <dbReference type="ChEBI" id="CHEBI:15377"/>
        <dbReference type="ChEBI" id="CHEBI:15378"/>
        <dbReference type="ChEBI" id="CHEBI:36559"/>
        <dbReference type="ChEBI" id="CHEBI:57972"/>
        <dbReference type="ChEBI" id="CHEBI:58125"/>
        <dbReference type="EC" id="3.7.1.3"/>
    </reaction>
</comment>
<gene>
    <name evidence="4 7" type="primary">kynU</name>
    <name evidence="7" type="ORF">H1164_01690</name>
</gene>
<sequence length="424" mass="47959">MELLFSQTREYAEERDQRDELRSYRREFYIPEGVLYMDGNSLGLLSKRAVMHMVEAWKQFGIDGWTEGDKPWFYLAEQLGGQMAPLVGAKPHEVVAAGSTTTNLHQLLATFYRPCGNRTKIVANELDFPTDIYAIKSIIRLKGLDPEQNLIRIKSEDGRYLREEEIISAMTEEVALVLLPTVLYRSGQLLNVKQLTEAAREKGVLIGFDACHSIGAVLHQFHAWQVDFAVWCTYKYLNSGPGGVAGLYVHEKHHSHSPGLAGWFGSRKDRQFDMDHTFEPAGSAGAYQTGTPHILSMAPLSGSLEMFAEAGMERIRKKSLVLTEYLMQLIRVRLDGMGFTIGNPVEEERRGGHVALEHVEAVRIAKALKAEKVIPDFRSPNVIRLAPVALYTSFADVWDVVDRLKRIMEERTYERFQQERGVVA</sequence>
<dbReference type="NCBIfam" id="TIGR01814">
    <property type="entry name" value="kynureninase"/>
    <property type="match status" value="1"/>
</dbReference>
<dbReference type="Proteomes" id="UP000530514">
    <property type="component" value="Unassembled WGS sequence"/>
</dbReference>
<comment type="caution">
    <text evidence="7">The sequence shown here is derived from an EMBL/GenBank/DDBJ whole genome shotgun (WGS) entry which is preliminary data.</text>
</comment>
<dbReference type="GO" id="GO:0019805">
    <property type="term" value="P:quinolinate biosynthetic process"/>
    <property type="evidence" value="ECO:0007669"/>
    <property type="project" value="UniProtKB-UniRule"/>
</dbReference>
<keyword evidence="3 4" id="KW-0663">Pyridoxal phosphate</keyword>
<dbReference type="Gene3D" id="3.40.640.10">
    <property type="entry name" value="Type I PLP-dependent aspartate aminotransferase-like (Major domain)"/>
    <property type="match status" value="1"/>
</dbReference>
<comment type="function">
    <text evidence="4 6">Catalyzes the cleavage of L-kynurenine (L-Kyn) and L-3-hydroxykynurenine (L-3OHKyn) into anthranilic acid (AA) and 3-hydroxyanthranilic acid (3-OHAA), respectively.</text>
</comment>
<feature type="binding site" evidence="4">
    <location>
        <position position="291"/>
    </location>
    <ligand>
        <name>pyridoxal 5'-phosphate</name>
        <dbReference type="ChEBI" id="CHEBI:597326"/>
    </ligand>
</feature>
<dbReference type="GO" id="GO:0030170">
    <property type="term" value="F:pyridoxal phosphate binding"/>
    <property type="evidence" value="ECO:0007669"/>
    <property type="project" value="UniProtKB-UniRule"/>
</dbReference>
<evidence type="ECO:0000256" key="5">
    <source>
        <dbReference type="NCBIfam" id="TIGR01814"/>
    </source>
</evidence>
<keyword evidence="8" id="KW-1185">Reference proteome</keyword>
<dbReference type="InterPro" id="IPR015424">
    <property type="entry name" value="PyrdxlP-dep_Trfase"/>
</dbReference>
<dbReference type="Gene3D" id="3.90.1150.10">
    <property type="entry name" value="Aspartate Aminotransferase, domain 1"/>
    <property type="match status" value="1"/>
</dbReference>
<dbReference type="PANTHER" id="PTHR14084:SF0">
    <property type="entry name" value="KYNURENINASE"/>
    <property type="match status" value="1"/>
</dbReference>
<dbReference type="EMBL" id="JACEIP010000002">
    <property type="protein sequence ID" value="MBA4541619.1"/>
    <property type="molecule type" value="Genomic_DNA"/>
</dbReference>
<dbReference type="InterPro" id="IPR015421">
    <property type="entry name" value="PyrdxlP-dep_Trfase_major"/>
</dbReference>
<feature type="binding site" evidence="4">
    <location>
        <position position="263"/>
    </location>
    <ligand>
        <name>pyridoxal 5'-phosphate</name>
        <dbReference type="ChEBI" id="CHEBI:597326"/>
    </ligand>
</feature>
<dbReference type="UniPathway" id="UPA00253">
    <property type="reaction ID" value="UER00329"/>
</dbReference>
<evidence type="ECO:0000256" key="3">
    <source>
        <dbReference type="ARBA" id="ARBA00022898"/>
    </source>
</evidence>
<dbReference type="AlphaFoldDB" id="A0A7W2AHE6"/>
<feature type="binding site" evidence="4">
    <location>
        <position position="101"/>
    </location>
    <ligand>
        <name>pyridoxal 5'-phosphate</name>
        <dbReference type="ChEBI" id="CHEBI:597326"/>
    </ligand>
</feature>
<dbReference type="OrthoDB" id="9812626at2"/>
<comment type="subunit">
    <text evidence="4 6">Homodimer.</text>
</comment>
<comment type="pathway">
    <text evidence="4 6">Amino-acid degradation; L-kynurenine degradation; L-alanine and anthranilate from L-kynurenine: step 1/1.</text>
</comment>
<dbReference type="GO" id="GO:0043420">
    <property type="term" value="P:anthranilate metabolic process"/>
    <property type="evidence" value="ECO:0007669"/>
    <property type="project" value="TreeGrafter"/>
</dbReference>
<dbReference type="GO" id="GO:0009435">
    <property type="term" value="P:NAD+ biosynthetic process"/>
    <property type="evidence" value="ECO:0007669"/>
    <property type="project" value="UniProtKB-UniRule"/>
</dbReference>
<feature type="binding site" evidence="4">
    <location>
        <position position="209"/>
    </location>
    <ligand>
        <name>pyridoxal 5'-phosphate</name>
        <dbReference type="ChEBI" id="CHEBI:597326"/>
    </ligand>
</feature>
<dbReference type="InterPro" id="IPR015422">
    <property type="entry name" value="PyrdxlP-dep_Trfase_small"/>
</dbReference>
<evidence type="ECO:0000313" key="7">
    <source>
        <dbReference type="EMBL" id="MBA4541619.1"/>
    </source>
</evidence>
<comment type="pathway">
    <text evidence="4 6">Cofactor biosynthesis; NAD(+) biosynthesis; quinolinate from L-kynurenine: step 2/3.</text>
</comment>
<evidence type="ECO:0000256" key="1">
    <source>
        <dbReference type="ARBA" id="ARBA00022642"/>
    </source>
</evidence>
<comment type="catalytic activity">
    <reaction evidence="4 6">
        <text>L-kynurenine + H2O = anthranilate + L-alanine + H(+)</text>
        <dbReference type="Rhea" id="RHEA:16813"/>
        <dbReference type="ChEBI" id="CHEBI:15377"/>
        <dbReference type="ChEBI" id="CHEBI:15378"/>
        <dbReference type="ChEBI" id="CHEBI:16567"/>
        <dbReference type="ChEBI" id="CHEBI:57959"/>
        <dbReference type="ChEBI" id="CHEBI:57972"/>
        <dbReference type="EC" id="3.7.1.3"/>
    </reaction>
</comment>
<feature type="binding site" evidence="4">
    <location>
        <position position="234"/>
    </location>
    <ligand>
        <name>pyridoxal 5'-phosphate</name>
        <dbReference type="ChEBI" id="CHEBI:597326"/>
    </ligand>
</feature>
<feature type="binding site" evidence="4">
    <location>
        <position position="212"/>
    </location>
    <ligand>
        <name>pyridoxal 5'-phosphate</name>
        <dbReference type="ChEBI" id="CHEBI:597326"/>
    </ligand>
</feature>
<protein>
    <recommendedName>
        <fullName evidence="4 5">Kynureninase</fullName>
        <ecNumber evidence="4 5">3.7.1.3</ecNumber>
    </recommendedName>
    <alternativeName>
        <fullName evidence="4">L-kynurenine hydrolase</fullName>
    </alternativeName>
</protein>
<reference evidence="7 8" key="1">
    <citation type="submission" date="2020-07" db="EMBL/GenBank/DDBJ databases">
        <authorList>
            <person name="Feng H."/>
        </authorList>
    </citation>
    <scope>NUCLEOTIDE SEQUENCE [LARGE SCALE GENOMIC DNA]</scope>
    <source>
        <strain evidence="8">s-11</strain>
    </source>
</reference>
<keyword evidence="2 4" id="KW-0378">Hydrolase</keyword>
<organism evidence="7 8">
    <name type="scientific">Thermoactinomyces daqus</name>
    <dbReference type="NCBI Taxonomy" id="1329516"/>
    <lineage>
        <taxon>Bacteria</taxon>
        <taxon>Bacillati</taxon>
        <taxon>Bacillota</taxon>
        <taxon>Bacilli</taxon>
        <taxon>Bacillales</taxon>
        <taxon>Thermoactinomycetaceae</taxon>
        <taxon>Thermoactinomyces</taxon>
    </lineage>
</organism>
<dbReference type="EC" id="3.7.1.3" evidence="4 5"/>
<comment type="cofactor">
    <cofactor evidence="4 6">
        <name>pyridoxal 5'-phosphate</name>
        <dbReference type="ChEBI" id="CHEBI:597326"/>
    </cofactor>
</comment>
<dbReference type="GO" id="GO:0030429">
    <property type="term" value="F:kynureninase activity"/>
    <property type="evidence" value="ECO:0007669"/>
    <property type="project" value="UniProtKB-UniRule"/>
</dbReference>
<evidence type="ECO:0000313" key="8">
    <source>
        <dbReference type="Proteomes" id="UP000530514"/>
    </source>
</evidence>
<dbReference type="GO" id="GO:0019441">
    <property type="term" value="P:L-tryptophan catabolic process to kynurenine"/>
    <property type="evidence" value="ECO:0007669"/>
    <property type="project" value="TreeGrafter"/>
</dbReference>
<dbReference type="GO" id="GO:0097053">
    <property type="term" value="P:L-kynurenine catabolic process"/>
    <property type="evidence" value="ECO:0007669"/>
    <property type="project" value="UniProtKB-UniRule"/>
</dbReference>
<feature type="modified residue" description="N6-(pyridoxal phosphate)lysine" evidence="4">
    <location>
        <position position="235"/>
    </location>
</feature>
<evidence type="ECO:0000256" key="2">
    <source>
        <dbReference type="ARBA" id="ARBA00022801"/>
    </source>
</evidence>
<dbReference type="InterPro" id="IPR010111">
    <property type="entry name" value="Kynureninase"/>
</dbReference>
<evidence type="ECO:0000256" key="4">
    <source>
        <dbReference type="HAMAP-Rule" id="MF_01970"/>
    </source>
</evidence>
<dbReference type="Pfam" id="PF22580">
    <property type="entry name" value="KYNU_C"/>
    <property type="match status" value="1"/>
</dbReference>
<dbReference type="HAMAP" id="MF_01970">
    <property type="entry name" value="Kynureninase"/>
    <property type="match status" value="1"/>
</dbReference>
<comment type="caution">
    <text evidence="4">Lacks conserved residue(s) required for the propagation of feature annotation.</text>
</comment>
<comment type="similarity">
    <text evidence="4 6">Belongs to the kynureninase family.</text>
</comment>
<keyword evidence="1 4" id="KW-0662">Pyridine nucleotide biosynthesis</keyword>